<proteinExistence type="predicted"/>
<accession>A0A9W6SM58</accession>
<keyword evidence="3" id="KW-1185">Reference proteome</keyword>
<evidence type="ECO:0000256" key="1">
    <source>
        <dbReference type="SAM" id="MobiDB-lite"/>
    </source>
</evidence>
<dbReference type="RefSeq" id="WP_285662257.1">
    <property type="nucleotide sequence ID" value="NZ_BSTX01000001.1"/>
</dbReference>
<feature type="region of interest" description="Disordered" evidence="1">
    <location>
        <begin position="288"/>
        <end position="318"/>
    </location>
</feature>
<name>A0A9W6SM58_9ACTN</name>
<protein>
    <submittedName>
        <fullName evidence="2">Uncharacterized protein</fullName>
    </submittedName>
</protein>
<sequence>MTDVDVMGADFPGRLSAEIDRVFARMKVARGMGVLTEIKPRLMAMAGPDPDAFEEAFQAYASLAAMTGAEKSTIAPSDPGFTGVPKGVVTITAEDVAAKVEPWTGTAATAFNAFIKHFRPGGNTIASQRLLFDYLNLAAGAHQQVYINSRRDLWDLVAGLDAGIDTSEDISSPGIAVFLTVVAAIASGGATALAPGLSVAALGATAIAAAGSSGAALISGHAADNREVALDPHDKWTLRDSLVDVIGTMETDLLDAEEKVRLSIQAFTEQMNPGGEIGRQLIGPSVGGGTTPIEWAPDGSGSLPKSYLDDFVPPSETE</sequence>
<dbReference type="Proteomes" id="UP001165079">
    <property type="component" value="Unassembled WGS sequence"/>
</dbReference>
<reference evidence="2" key="1">
    <citation type="submission" date="2023-03" db="EMBL/GenBank/DDBJ databases">
        <title>Actinorhabdospora filicis NBRC 111898.</title>
        <authorList>
            <person name="Ichikawa N."/>
            <person name="Sato H."/>
            <person name="Tonouchi N."/>
        </authorList>
    </citation>
    <scope>NUCLEOTIDE SEQUENCE</scope>
    <source>
        <strain evidence="2">NBRC 111898</strain>
    </source>
</reference>
<organism evidence="2 3">
    <name type="scientific">Actinorhabdospora filicis</name>
    <dbReference type="NCBI Taxonomy" id="1785913"/>
    <lineage>
        <taxon>Bacteria</taxon>
        <taxon>Bacillati</taxon>
        <taxon>Actinomycetota</taxon>
        <taxon>Actinomycetes</taxon>
        <taxon>Micromonosporales</taxon>
        <taxon>Micromonosporaceae</taxon>
        <taxon>Actinorhabdospora</taxon>
    </lineage>
</organism>
<evidence type="ECO:0000313" key="3">
    <source>
        <dbReference type="Proteomes" id="UP001165079"/>
    </source>
</evidence>
<evidence type="ECO:0000313" key="2">
    <source>
        <dbReference type="EMBL" id="GLZ77126.1"/>
    </source>
</evidence>
<dbReference type="EMBL" id="BSTX01000001">
    <property type="protein sequence ID" value="GLZ77126.1"/>
    <property type="molecule type" value="Genomic_DNA"/>
</dbReference>
<comment type="caution">
    <text evidence="2">The sequence shown here is derived from an EMBL/GenBank/DDBJ whole genome shotgun (WGS) entry which is preliminary data.</text>
</comment>
<gene>
    <name evidence="2" type="ORF">Afil01_19330</name>
</gene>
<dbReference type="AlphaFoldDB" id="A0A9W6SM58"/>